<accession>A0A0M9VRD7</accession>
<dbReference type="GeneID" id="28729705"/>
<feature type="transmembrane region" description="Helical" evidence="2">
    <location>
        <begin position="420"/>
        <end position="444"/>
    </location>
</feature>
<dbReference type="Pfam" id="PF13373">
    <property type="entry name" value="Dsc3_C"/>
    <property type="match status" value="1"/>
</dbReference>
<evidence type="ECO:0000259" key="4">
    <source>
        <dbReference type="Pfam" id="PF13373"/>
    </source>
</evidence>
<dbReference type="Proteomes" id="UP000037751">
    <property type="component" value="Unassembled WGS sequence"/>
</dbReference>
<protein>
    <recommendedName>
        <fullName evidence="7">Ubiquitin-like domain-containing protein</fullName>
    </recommendedName>
</protein>
<feature type="compositionally biased region" description="Acidic residues" evidence="1">
    <location>
        <begin position="382"/>
        <end position="399"/>
    </location>
</feature>
<keyword evidence="2" id="KW-0472">Membrane</keyword>
<dbReference type="InterPro" id="IPR019413">
    <property type="entry name" value="Dsc3_ub-like_dom"/>
</dbReference>
<feature type="domain" description="DSC E3 ubiquitin ligase complex subunit 3 ubiquitin-like" evidence="3">
    <location>
        <begin position="16"/>
        <end position="168"/>
    </location>
</feature>
<keyword evidence="2" id="KW-0812">Transmembrane</keyword>
<dbReference type="EMBL" id="LGAV01000001">
    <property type="protein sequence ID" value="KOS16509.1"/>
    <property type="molecule type" value="Genomic_DNA"/>
</dbReference>
<feature type="region of interest" description="Disordered" evidence="1">
    <location>
        <begin position="296"/>
        <end position="316"/>
    </location>
</feature>
<evidence type="ECO:0000313" key="5">
    <source>
        <dbReference type="EMBL" id="KOS16509.1"/>
    </source>
</evidence>
<dbReference type="GO" id="GO:0044695">
    <property type="term" value="C:Dsc E3 ubiquitin ligase complex"/>
    <property type="evidence" value="ECO:0007669"/>
    <property type="project" value="InterPro"/>
</dbReference>
<dbReference type="GO" id="GO:0005783">
    <property type="term" value="C:endoplasmic reticulum"/>
    <property type="evidence" value="ECO:0007669"/>
    <property type="project" value="TreeGrafter"/>
</dbReference>
<evidence type="ECO:0000259" key="3">
    <source>
        <dbReference type="Pfam" id="PF10302"/>
    </source>
</evidence>
<reference evidence="5 6" key="1">
    <citation type="submission" date="2015-07" db="EMBL/GenBank/DDBJ databases">
        <title>Draft Genome Sequence of Malassezia furfur CBS1878 and Malassezia pachydermatis CBS1879.</title>
        <authorList>
            <person name="Triana S."/>
            <person name="Ohm R."/>
            <person name="Gonzalez A."/>
            <person name="DeCock H."/>
            <person name="Restrepo S."/>
            <person name="Celis A."/>
        </authorList>
    </citation>
    <scope>NUCLEOTIDE SEQUENCE [LARGE SCALE GENOMIC DNA]</scope>
    <source>
        <strain evidence="5 6">CBS 1879</strain>
    </source>
</reference>
<keyword evidence="2" id="KW-1133">Transmembrane helix</keyword>
<proteinExistence type="predicted"/>
<dbReference type="InterPro" id="IPR029071">
    <property type="entry name" value="Ubiquitin-like_domsf"/>
</dbReference>
<dbReference type="Pfam" id="PF10302">
    <property type="entry name" value="Dsc3_N"/>
    <property type="match status" value="1"/>
</dbReference>
<name>A0A0M9VRD7_9BASI</name>
<feature type="region of interest" description="Disordered" evidence="1">
    <location>
        <begin position="358"/>
        <end position="411"/>
    </location>
</feature>
<dbReference type="RefSeq" id="XP_017994141.1">
    <property type="nucleotide sequence ID" value="XM_018137829.1"/>
</dbReference>
<evidence type="ECO:0000256" key="2">
    <source>
        <dbReference type="SAM" id="Phobius"/>
    </source>
</evidence>
<comment type="caution">
    <text evidence="5">The sequence shown here is derived from an EMBL/GenBank/DDBJ whole genome shotgun (WGS) entry which is preliminary data.</text>
</comment>
<dbReference type="VEuPathDB" id="FungiDB:Malapachy_3357"/>
<feature type="transmembrane region" description="Helical" evidence="2">
    <location>
        <begin position="265"/>
        <end position="284"/>
    </location>
</feature>
<evidence type="ECO:0000313" key="6">
    <source>
        <dbReference type="Proteomes" id="UP000037751"/>
    </source>
</evidence>
<dbReference type="PANTHER" id="PTHR28049:SF1">
    <property type="entry name" value="DSC E3 UBIQUITIN LIGASE COMPLEX SUBUNIT 3"/>
    <property type="match status" value="1"/>
</dbReference>
<evidence type="ECO:0008006" key="7">
    <source>
        <dbReference type="Google" id="ProtNLM"/>
    </source>
</evidence>
<keyword evidence="6" id="KW-1185">Reference proteome</keyword>
<gene>
    <name evidence="5" type="ORF">Malapachy_3357</name>
</gene>
<evidence type="ECO:0000256" key="1">
    <source>
        <dbReference type="SAM" id="MobiDB-lite"/>
    </source>
</evidence>
<dbReference type="InterPro" id="IPR045226">
    <property type="entry name" value="Dsc3"/>
</dbReference>
<dbReference type="SUPFAM" id="SSF54236">
    <property type="entry name" value="Ubiquitin-like"/>
    <property type="match status" value="1"/>
</dbReference>
<feature type="compositionally biased region" description="Low complexity" evidence="1">
    <location>
        <begin position="358"/>
        <end position="374"/>
    </location>
</feature>
<dbReference type="AlphaFoldDB" id="A0A0M9VRD7"/>
<dbReference type="PANTHER" id="PTHR28049">
    <property type="entry name" value="TRANSMEMBRANE PROTEIN YOR223W"/>
    <property type="match status" value="1"/>
</dbReference>
<dbReference type="InterPro" id="IPR025390">
    <property type="entry name" value="Dsc3_C"/>
</dbReference>
<feature type="domain" description="DSC E3 ubiquitin ligase complex subunit 3 C-terminal" evidence="4">
    <location>
        <begin position="191"/>
        <end position="282"/>
    </location>
</feature>
<organism evidence="5 6">
    <name type="scientific">Malassezia pachydermatis</name>
    <dbReference type="NCBI Taxonomy" id="77020"/>
    <lineage>
        <taxon>Eukaryota</taxon>
        <taxon>Fungi</taxon>
        <taxon>Dikarya</taxon>
        <taxon>Basidiomycota</taxon>
        <taxon>Ustilaginomycotina</taxon>
        <taxon>Malasseziomycetes</taxon>
        <taxon>Malasseziales</taxon>
        <taxon>Malasseziaceae</taxon>
        <taxon>Malassezia</taxon>
    </lineage>
</organism>
<dbReference type="OrthoDB" id="2556122at2759"/>
<sequence length="448" mass="51370">MVAAALRGGGLSLRPLVVRFTDPSIDDVHVDLVYEKVPDGEDRQWPRLAEETVGEFKQRLSKMYPQMQGRRLRLIHLGRILPNGVRLASWLDTLSLVEEEPHAEMMHLRRRPAEHDMYTLEPGVDIDNALHDKWHGKQRSLDPDLDADGPLHTTVWRQPTVYLQCSIGGLLEEEPEHSEGQHMPEPAHEPRGFDRLRQTAGMSALDIQLMREQFHQRSGLQAARSGDLLRRREEQEMAYQLEEQWIDSMAQTPMVQTRTSVPMSVLKGLMIGFFFPILPFLFAYDPKPIRWPRIEPTLPDLPTAMGRPEERQRLESALSDAMARMQTREAASGPQMEAQREETRRAITSVLDFLVASRQAQDRAQSQTSSTSARETQRSGDHDDDDDDDEEDDEEEEAGTETSPSLRRRFRWQPPSPDRYVIFSPYTLAAILLGFLINLVLATLRLLW</sequence>